<keyword evidence="1" id="KW-0472">Membrane</keyword>
<keyword evidence="3" id="KW-1185">Reference proteome</keyword>
<name>A0A1C9WAX0_9GAMM</name>
<evidence type="ECO:0000313" key="3">
    <source>
        <dbReference type="Proteomes" id="UP000095672"/>
    </source>
</evidence>
<feature type="transmembrane region" description="Helical" evidence="1">
    <location>
        <begin position="195"/>
        <end position="217"/>
    </location>
</feature>
<gene>
    <name evidence="2" type="ORF">AUP74_02919</name>
</gene>
<protein>
    <submittedName>
        <fullName evidence="2">Uncharacterized protein</fullName>
    </submittedName>
</protein>
<feature type="transmembrane region" description="Helical" evidence="1">
    <location>
        <begin position="140"/>
        <end position="164"/>
    </location>
</feature>
<dbReference type="EMBL" id="CP014143">
    <property type="protein sequence ID" value="AOS98290.1"/>
    <property type="molecule type" value="Genomic_DNA"/>
</dbReference>
<feature type="transmembrane region" description="Helical" evidence="1">
    <location>
        <begin position="291"/>
        <end position="310"/>
    </location>
</feature>
<feature type="transmembrane region" description="Helical" evidence="1">
    <location>
        <begin position="253"/>
        <end position="271"/>
    </location>
</feature>
<feature type="transmembrane region" description="Helical" evidence="1">
    <location>
        <begin position="82"/>
        <end position="103"/>
    </location>
</feature>
<sequence length="322" mass="36491">MTTAVLQSNSATKSRYLSAPYLGLLALAWVVLEKMVAHIYLVTLIYAGIPSVIAYSVAFVIGLFGLVLVWKGLEQNEVRGTWMGFVGGSLIWVFWFEMYLHFIGTENNFALAMTESGPAYLMKDDLAALFSGDTSVPRPYFMGAHLFLQSSTLFCFMLMIYMGLSKDIRCRLILWVRKLFGLRPGKPTSGYKPQYARVAATELFFVNWFMYTLMLAVNDERILGLHHPVNYAAFALVAVWSAIIITKQMKQKEAGLAIRYAIAVGGVFWYLPEQAVLWELFREPWVYYTDFPLTTAGILLGYFGLMYLFWKVPVNPQTGKSI</sequence>
<keyword evidence="1" id="KW-0812">Transmembrane</keyword>
<proteinExistence type="predicted"/>
<dbReference type="STRING" id="1769779.AUP74_02919"/>
<dbReference type="AlphaFoldDB" id="A0A1C9WAX0"/>
<feature type="transmembrane region" description="Helical" evidence="1">
    <location>
        <begin position="52"/>
        <end position="70"/>
    </location>
</feature>
<dbReference type="RefSeq" id="WP_069948170.1">
    <property type="nucleotide sequence ID" value="NZ_CP014143.1"/>
</dbReference>
<dbReference type="KEGG" id="micc:AUP74_02919"/>
<evidence type="ECO:0000313" key="2">
    <source>
        <dbReference type="EMBL" id="AOS98290.1"/>
    </source>
</evidence>
<evidence type="ECO:0000256" key="1">
    <source>
        <dbReference type="SAM" id="Phobius"/>
    </source>
</evidence>
<dbReference type="OrthoDB" id="5722096at2"/>
<accession>A0A1C9WAX0</accession>
<feature type="transmembrane region" description="Helical" evidence="1">
    <location>
        <begin position="229"/>
        <end position="246"/>
    </location>
</feature>
<reference evidence="3" key="1">
    <citation type="submission" date="2016-01" db="EMBL/GenBank/DDBJ databases">
        <title>Complete genome sequence of Microbulbifer sp. CCB-MM1, a halophile isolated from Matang Mangrove Forest, Perak.</title>
        <authorList>
            <person name="Moh T.H."/>
            <person name="Dinesh B."/>
            <person name="Lau N.-S."/>
            <person name="Go F."/>
            <person name="Alexander Chong S.-C."/>
        </authorList>
    </citation>
    <scope>NUCLEOTIDE SEQUENCE [LARGE SCALE GENOMIC DNA]</scope>
    <source>
        <strain evidence="3">CCB-MM1</strain>
    </source>
</reference>
<keyword evidence="1" id="KW-1133">Transmembrane helix</keyword>
<dbReference type="Proteomes" id="UP000095672">
    <property type="component" value="Chromosome"/>
</dbReference>
<organism evidence="2 3">
    <name type="scientific">Microbulbifer aggregans</name>
    <dbReference type="NCBI Taxonomy" id="1769779"/>
    <lineage>
        <taxon>Bacteria</taxon>
        <taxon>Pseudomonadati</taxon>
        <taxon>Pseudomonadota</taxon>
        <taxon>Gammaproteobacteria</taxon>
        <taxon>Cellvibrionales</taxon>
        <taxon>Microbulbiferaceae</taxon>
        <taxon>Microbulbifer</taxon>
    </lineage>
</organism>
<feature type="transmembrane region" description="Helical" evidence="1">
    <location>
        <begin position="21"/>
        <end position="46"/>
    </location>
</feature>